<proteinExistence type="predicted"/>
<feature type="region of interest" description="Disordered" evidence="1">
    <location>
        <begin position="1"/>
        <end position="62"/>
    </location>
</feature>
<dbReference type="Proteomes" id="UP001293254">
    <property type="component" value="Unassembled WGS sequence"/>
</dbReference>
<dbReference type="AlphaFoldDB" id="A0AAE1Y1K7"/>
<evidence type="ECO:0000313" key="2">
    <source>
        <dbReference type="EMBL" id="KAK4422111.1"/>
    </source>
</evidence>
<feature type="region of interest" description="Disordered" evidence="1">
    <location>
        <begin position="229"/>
        <end position="299"/>
    </location>
</feature>
<comment type="caution">
    <text evidence="2">The sequence shown here is derived from an EMBL/GenBank/DDBJ whole genome shotgun (WGS) entry which is preliminary data.</text>
</comment>
<feature type="region of interest" description="Disordered" evidence="1">
    <location>
        <begin position="163"/>
        <end position="192"/>
    </location>
</feature>
<keyword evidence="3" id="KW-1185">Reference proteome</keyword>
<feature type="compositionally biased region" description="Basic residues" evidence="1">
    <location>
        <begin position="176"/>
        <end position="185"/>
    </location>
</feature>
<reference evidence="2" key="1">
    <citation type="submission" date="2020-06" db="EMBL/GenBank/DDBJ databases">
        <authorList>
            <person name="Li T."/>
            <person name="Hu X."/>
            <person name="Zhang T."/>
            <person name="Song X."/>
            <person name="Zhang H."/>
            <person name="Dai N."/>
            <person name="Sheng W."/>
            <person name="Hou X."/>
            <person name="Wei L."/>
        </authorList>
    </citation>
    <scope>NUCLEOTIDE SEQUENCE</scope>
    <source>
        <strain evidence="2">3651</strain>
        <tissue evidence="2">Leaf</tissue>
    </source>
</reference>
<protein>
    <submittedName>
        <fullName evidence="2">Uncharacterized protein</fullName>
    </submittedName>
</protein>
<sequence>MFDGNQSKDELDIFVMVNQEGGNIEVGGSHNESGGSDNGSGGSEESMYAAATDEESHDTSVSLVASEPNDHLFGYKSDDHSEAENLSDKEFCSDPMKGGALSRDACVVHGGFGWHATLGIAHRREELETYTDARFSKQKYMKAYGHCIHPILDPSFWPEEMDVTPTDLKPPTIKRMLGRPKKSRRKEPGEATGAIRRANVLKCKICNGHNRRTCPNDDVDLNVPVSQLAKRRAGGKMSRNETLGSSSSQPLPTNRDELMPVSAPQPLPRTCSRAEVAQKRPTTKKPKSAPKPAPIASTTHTLRTIASSQPLPSELLFPLSLFRSIGVPSNV</sequence>
<evidence type="ECO:0000313" key="3">
    <source>
        <dbReference type="Proteomes" id="UP001293254"/>
    </source>
</evidence>
<feature type="compositionally biased region" description="Polar residues" evidence="1">
    <location>
        <begin position="240"/>
        <end position="252"/>
    </location>
</feature>
<organism evidence="2 3">
    <name type="scientific">Sesamum alatum</name>
    <dbReference type="NCBI Taxonomy" id="300844"/>
    <lineage>
        <taxon>Eukaryota</taxon>
        <taxon>Viridiplantae</taxon>
        <taxon>Streptophyta</taxon>
        <taxon>Embryophyta</taxon>
        <taxon>Tracheophyta</taxon>
        <taxon>Spermatophyta</taxon>
        <taxon>Magnoliopsida</taxon>
        <taxon>eudicotyledons</taxon>
        <taxon>Gunneridae</taxon>
        <taxon>Pentapetalae</taxon>
        <taxon>asterids</taxon>
        <taxon>lamiids</taxon>
        <taxon>Lamiales</taxon>
        <taxon>Pedaliaceae</taxon>
        <taxon>Sesamum</taxon>
    </lineage>
</organism>
<name>A0AAE1Y1K7_9LAMI</name>
<reference evidence="2" key="2">
    <citation type="journal article" date="2024" name="Plant">
        <title>Genomic evolution and insights into agronomic trait innovations of Sesamum species.</title>
        <authorList>
            <person name="Miao H."/>
            <person name="Wang L."/>
            <person name="Qu L."/>
            <person name="Liu H."/>
            <person name="Sun Y."/>
            <person name="Le M."/>
            <person name="Wang Q."/>
            <person name="Wei S."/>
            <person name="Zheng Y."/>
            <person name="Lin W."/>
            <person name="Duan Y."/>
            <person name="Cao H."/>
            <person name="Xiong S."/>
            <person name="Wang X."/>
            <person name="Wei L."/>
            <person name="Li C."/>
            <person name="Ma Q."/>
            <person name="Ju M."/>
            <person name="Zhao R."/>
            <person name="Li G."/>
            <person name="Mu C."/>
            <person name="Tian Q."/>
            <person name="Mei H."/>
            <person name="Zhang T."/>
            <person name="Gao T."/>
            <person name="Zhang H."/>
        </authorList>
    </citation>
    <scope>NUCLEOTIDE SEQUENCE</scope>
    <source>
        <strain evidence="2">3651</strain>
    </source>
</reference>
<feature type="compositionally biased region" description="Basic and acidic residues" evidence="1">
    <location>
        <begin position="1"/>
        <end position="11"/>
    </location>
</feature>
<gene>
    <name evidence="2" type="ORF">Salat_2162100</name>
</gene>
<accession>A0AAE1Y1K7</accession>
<dbReference type="EMBL" id="JACGWO010000008">
    <property type="protein sequence ID" value="KAK4422111.1"/>
    <property type="molecule type" value="Genomic_DNA"/>
</dbReference>
<evidence type="ECO:0000256" key="1">
    <source>
        <dbReference type="SAM" id="MobiDB-lite"/>
    </source>
</evidence>